<dbReference type="EC" id="5.1.3.1" evidence="7 10"/>
<protein>
    <recommendedName>
        <fullName evidence="7 10">Ribulose-phosphate 3-epimerase</fullName>
        <ecNumber evidence="7 10">5.1.3.1</ecNumber>
    </recommendedName>
</protein>
<dbReference type="Pfam" id="PF00834">
    <property type="entry name" value="Ribul_P_3_epim"/>
    <property type="match status" value="1"/>
</dbReference>
<evidence type="ECO:0000256" key="12">
    <source>
        <dbReference type="PIRSR" id="PIRSR001461-1"/>
    </source>
</evidence>
<dbReference type="EMBL" id="JACHON010000001">
    <property type="protein sequence ID" value="MBB6511397.1"/>
    <property type="molecule type" value="Genomic_DNA"/>
</dbReference>
<comment type="cofactor">
    <cofactor evidence="5">
        <name>Fe(2+)</name>
        <dbReference type="ChEBI" id="CHEBI:29033"/>
    </cofactor>
</comment>
<evidence type="ECO:0000256" key="5">
    <source>
        <dbReference type="ARBA" id="ARBA00001954"/>
    </source>
</evidence>
<keyword evidence="16" id="KW-1185">Reference proteome</keyword>
<dbReference type="HAMAP" id="MF_02227">
    <property type="entry name" value="RPE"/>
    <property type="match status" value="1"/>
</dbReference>
<dbReference type="PROSITE" id="PS01086">
    <property type="entry name" value="RIBUL_P_3_EPIMER_2"/>
    <property type="match status" value="1"/>
</dbReference>
<dbReference type="FunFam" id="3.20.20.70:FF:000004">
    <property type="entry name" value="Ribulose-phosphate 3-epimerase"/>
    <property type="match status" value="1"/>
</dbReference>
<feature type="binding site" evidence="10 14">
    <location>
        <position position="66"/>
    </location>
    <ligand>
        <name>substrate</name>
    </ligand>
</feature>
<evidence type="ECO:0000256" key="9">
    <source>
        <dbReference type="ARBA" id="ARBA00023235"/>
    </source>
</evidence>
<evidence type="ECO:0000256" key="10">
    <source>
        <dbReference type="HAMAP-Rule" id="MF_02227"/>
    </source>
</evidence>
<feature type="binding site" evidence="10 13">
    <location>
        <position position="66"/>
    </location>
    <ligand>
        <name>a divalent metal cation</name>
        <dbReference type="ChEBI" id="CHEBI:60240"/>
    </ligand>
</feature>
<dbReference type="Proteomes" id="UP000572212">
    <property type="component" value="Unassembled WGS sequence"/>
</dbReference>
<comment type="cofactor">
    <cofactor evidence="10 13">
        <name>a divalent metal cation</name>
        <dbReference type="ChEBI" id="CHEBI:60240"/>
    </cofactor>
    <text evidence="10 13">Binds 1 divalent metal cation per subunit.</text>
</comment>
<dbReference type="GO" id="GO:0004750">
    <property type="term" value="F:D-ribulose-phosphate 3-epimerase activity"/>
    <property type="evidence" value="ECO:0007669"/>
    <property type="project" value="UniProtKB-UniRule"/>
</dbReference>
<keyword evidence="10 11" id="KW-0119">Carbohydrate metabolism</keyword>
<dbReference type="PROSITE" id="PS01085">
    <property type="entry name" value="RIBUL_P_3_EPIMER_1"/>
    <property type="match status" value="1"/>
</dbReference>
<feature type="binding site" evidence="10 13">
    <location>
        <position position="175"/>
    </location>
    <ligand>
        <name>a divalent metal cation</name>
        <dbReference type="ChEBI" id="CHEBI:60240"/>
    </ligand>
</feature>
<dbReference type="Gene3D" id="3.20.20.70">
    <property type="entry name" value="Aldolase class I"/>
    <property type="match status" value="1"/>
</dbReference>
<reference evidence="15 16" key="1">
    <citation type="submission" date="2020-08" db="EMBL/GenBank/DDBJ databases">
        <title>Genomic Encyclopedia of Type Strains, Phase IV (KMG-IV): sequencing the most valuable type-strain genomes for metagenomic binning, comparative biology and taxonomic classification.</title>
        <authorList>
            <person name="Goeker M."/>
        </authorList>
    </citation>
    <scope>NUCLEOTIDE SEQUENCE [LARGE SCALE GENOMIC DNA]</scope>
    <source>
        <strain evidence="15 16">DSM 11805</strain>
    </source>
</reference>
<evidence type="ECO:0000256" key="11">
    <source>
        <dbReference type="PIRNR" id="PIRNR001461"/>
    </source>
</evidence>
<accession>A0A841RHR4</accession>
<name>A0A841RHR4_9BACI</name>
<comment type="cofactor">
    <cofactor evidence="4">
        <name>Zn(2+)</name>
        <dbReference type="ChEBI" id="CHEBI:29105"/>
    </cofactor>
</comment>
<dbReference type="RefSeq" id="WP_184243575.1">
    <property type="nucleotide sequence ID" value="NZ_BAAACU010000022.1"/>
</dbReference>
<feature type="binding site" evidence="10 13">
    <location>
        <position position="35"/>
    </location>
    <ligand>
        <name>a divalent metal cation</name>
        <dbReference type="ChEBI" id="CHEBI:60240"/>
    </ligand>
</feature>
<feature type="binding site" evidence="10 14">
    <location>
        <position position="8"/>
    </location>
    <ligand>
        <name>substrate</name>
    </ligand>
</feature>
<keyword evidence="13" id="KW-0170">Cobalt</keyword>
<feature type="active site" description="Proton acceptor" evidence="10 12">
    <location>
        <position position="35"/>
    </location>
</feature>
<comment type="cofactor">
    <cofactor evidence="3">
        <name>Co(2+)</name>
        <dbReference type="ChEBI" id="CHEBI:48828"/>
    </cofactor>
</comment>
<comment type="catalytic activity">
    <reaction evidence="1 10 11">
        <text>D-ribulose 5-phosphate = D-xylulose 5-phosphate</text>
        <dbReference type="Rhea" id="RHEA:13677"/>
        <dbReference type="ChEBI" id="CHEBI:57737"/>
        <dbReference type="ChEBI" id="CHEBI:58121"/>
        <dbReference type="EC" id="5.1.3.1"/>
    </reaction>
</comment>
<feature type="binding site" evidence="10">
    <location>
        <begin position="175"/>
        <end position="177"/>
    </location>
    <ligand>
        <name>substrate</name>
    </ligand>
</feature>
<keyword evidence="9 10" id="KW-0413">Isomerase</keyword>
<dbReference type="NCBIfam" id="NF004076">
    <property type="entry name" value="PRK05581.1-4"/>
    <property type="match status" value="1"/>
</dbReference>
<comment type="caution">
    <text evidence="15">The sequence shown here is derived from an EMBL/GenBank/DDBJ whole genome shotgun (WGS) entry which is preliminary data.</text>
</comment>
<evidence type="ECO:0000256" key="3">
    <source>
        <dbReference type="ARBA" id="ARBA00001941"/>
    </source>
</evidence>
<proteinExistence type="inferred from homology"/>
<feature type="binding site" evidence="10 14">
    <location>
        <begin position="197"/>
        <end position="198"/>
    </location>
    <ligand>
        <name>substrate</name>
    </ligand>
</feature>
<comment type="pathway">
    <text evidence="10">Carbohydrate degradation.</text>
</comment>
<dbReference type="PIRSF" id="PIRSF001461">
    <property type="entry name" value="RPE"/>
    <property type="match status" value="1"/>
</dbReference>
<feature type="binding site" evidence="10 14">
    <location>
        <begin position="142"/>
        <end position="145"/>
    </location>
    <ligand>
        <name>substrate</name>
    </ligand>
</feature>
<dbReference type="SUPFAM" id="SSF51366">
    <property type="entry name" value="Ribulose-phoshate binding barrel"/>
    <property type="match status" value="1"/>
</dbReference>
<dbReference type="InterPro" id="IPR013785">
    <property type="entry name" value="Aldolase_TIM"/>
</dbReference>
<evidence type="ECO:0000256" key="13">
    <source>
        <dbReference type="PIRSR" id="PIRSR001461-2"/>
    </source>
</evidence>
<dbReference type="AlphaFoldDB" id="A0A841RHR4"/>
<feature type="binding site" evidence="10 13">
    <location>
        <position position="33"/>
    </location>
    <ligand>
        <name>a divalent metal cation</name>
        <dbReference type="ChEBI" id="CHEBI:60240"/>
    </ligand>
</feature>
<comment type="similarity">
    <text evidence="6 10 11">Belongs to the ribulose-phosphate 3-epimerase family.</text>
</comment>
<dbReference type="InterPro" id="IPR000056">
    <property type="entry name" value="Ribul_P_3_epim-like"/>
</dbReference>
<dbReference type="GO" id="GO:0046872">
    <property type="term" value="F:metal ion binding"/>
    <property type="evidence" value="ECO:0007669"/>
    <property type="project" value="UniProtKB-UniRule"/>
</dbReference>
<evidence type="ECO:0000313" key="15">
    <source>
        <dbReference type="EMBL" id="MBB6511397.1"/>
    </source>
</evidence>
<evidence type="ECO:0000256" key="4">
    <source>
        <dbReference type="ARBA" id="ARBA00001947"/>
    </source>
</evidence>
<comment type="cofactor">
    <cofactor evidence="2">
        <name>Mn(2+)</name>
        <dbReference type="ChEBI" id="CHEBI:29035"/>
    </cofactor>
</comment>
<dbReference type="InterPro" id="IPR026019">
    <property type="entry name" value="Ribul_P_3_epim"/>
</dbReference>
<keyword evidence="8 10" id="KW-0479">Metal-binding</keyword>
<evidence type="ECO:0000256" key="2">
    <source>
        <dbReference type="ARBA" id="ARBA00001936"/>
    </source>
</evidence>
<dbReference type="GO" id="GO:0006098">
    <property type="term" value="P:pentose-phosphate shunt"/>
    <property type="evidence" value="ECO:0007669"/>
    <property type="project" value="UniProtKB-UniRule"/>
</dbReference>
<sequence length="225" mass="24307">MDIKIAPSILSADFSYLLEEIEDVTAGGADYIHVDVMDGHFVPNITIGPLIVESIRPKTDVTLDVHLMIENPDKYISAFAHAGADIISVHVEATNHLHRTIHLIKDSGKKVGVVLNPATPAEMIKPILKDVDLVLLMTVNPGFGGQTFITDVLSKIEQVSKWRSELSLSFEIEVDGGVNEKTAALCVEKGANVLVAGSAVFNSSDRAKAIESIRQSAIKARADKQ</sequence>
<comment type="function">
    <text evidence="10">Catalyzes the reversible epimerization of D-ribulose 5-phosphate to D-xylulose 5-phosphate.</text>
</comment>
<evidence type="ECO:0000256" key="14">
    <source>
        <dbReference type="PIRSR" id="PIRSR001461-3"/>
    </source>
</evidence>
<dbReference type="CDD" id="cd00429">
    <property type="entry name" value="RPE"/>
    <property type="match status" value="1"/>
</dbReference>
<evidence type="ECO:0000256" key="7">
    <source>
        <dbReference type="ARBA" id="ARBA00013188"/>
    </source>
</evidence>
<dbReference type="PANTHER" id="PTHR11749">
    <property type="entry name" value="RIBULOSE-5-PHOSPHATE-3-EPIMERASE"/>
    <property type="match status" value="1"/>
</dbReference>
<evidence type="ECO:0000256" key="6">
    <source>
        <dbReference type="ARBA" id="ARBA00009541"/>
    </source>
</evidence>
<dbReference type="GO" id="GO:0005737">
    <property type="term" value="C:cytoplasm"/>
    <property type="evidence" value="ECO:0007669"/>
    <property type="project" value="UniProtKB-ARBA"/>
</dbReference>
<keyword evidence="13" id="KW-0862">Zinc</keyword>
<organism evidence="15 16">
    <name type="scientific">Gracilibacillus halotolerans</name>
    <dbReference type="NCBI Taxonomy" id="74386"/>
    <lineage>
        <taxon>Bacteria</taxon>
        <taxon>Bacillati</taxon>
        <taxon>Bacillota</taxon>
        <taxon>Bacilli</taxon>
        <taxon>Bacillales</taxon>
        <taxon>Bacillaceae</taxon>
        <taxon>Gracilibacillus</taxon>
    </lineage>
</organism>
<dbReference type="InterPro" id="IPR011060">
    <property type="entry name" value="RibuloseP-bd_barrel"/>
</dbReference>
<evidence type="ECO:0000256" key="1">
    <source>
        <dbReference type="ARBA" id="ARBA00001782"/>
    </source>
</evidence>
<feature type="binding site" evidence="14">
    <location>
        <position position="177"/>
    </location>
    <ligand>
        <name>substrate</name>
    </ligand>
</feature>
<evidence type="ECO:0000256" key="8">
    <source>
        <dbReference type="ARBA" id="ARBA00022723"/>
    </source>
</evidence>
<feature type="active site" description="Proton donor" evidence="10 12">
    <location>
        <position position="175"/>
    </location>
</feature>
<evidence type="ECO:0000313" key="16">
    <source>
        <dbReference type="Proteomes" id="UP000572212"/>
    </source>
</evidence>
<keyword evidence="13" id="KW-0464">Manganese</keyword>
<dbReference type="NCBIfam" id="TIGR01163">
    <property type="entry name" value="rpe"/>
    <property type="match status" value="1"/>
</dbReference>
<dbReference type="GO" id="GO:0019323">
    <property type="term" value="P:pentose catabolic process"/>
    <property type="evidence" value="ECO:0007669"/>
    <property type="project" value="UniProtKB-UniRule"/>
</dbReference>
<gene>
    <name evidence="10" type="primary">rpe</name>
    <name evidence="15" type="ORF">GGQ92_000164</name>
</gene>